<comment type="caution">
    <text evidence="9">The sequence shown here is derived from an EMBL/GenBank/DDBJ whole genome shotgun (WGS) entry which is preliminary data.</text>
</comment>
<protein>
    <recommendedName>
        <fullName evidence="11">C2 domain-containing protein</fullName>
    </recommendedName>
</protein>
<keyword evidence="5" id="KW-0472">Membrane</keyword>
<feature type="compositionally biased region" description="Basic and acidic residues" evidence="6">
    <location>
        <begin position="532"/>
        <end position="559"/>
    </location>
</feature>
<evidence type="ECO:0000259" key="7">
    <source>
        <dbReference type="PROSITE" id="PS50004"/>
    </source>
</evidence>
<dbReference type="InterPro" id="IPR031468">
    <property type="entry name" value="SMP_LBD"/>
</dbReference>
<evidence type="ECO:0000256" key="3">
    <source>
        <dbReference type="ARBA" id="ARBA00023055"/>
    </source>
</evidence>
<evidence type="ECO:0000259" key="8">
    <source>
        <dbReference type="PROSITE" id="PS51847"/>
    </source>
</evidence>
<dbReference type="EMBL" id="CM029054">
    <property type="protein sequence ID" value="KAG2535751.1"/>
    <property type="molecule type" value="Genomic_DNA"/>
</dbReference>
<dbReference type="Proteomes" id="UP000823388">
    <property type="component" value="Chromosome 9N"/>
</dbReference>
<feature type="domain" description="SMP-LTD" evidence="8">
    <location>
        <begin position="1"/>
        <end position="181"/>
    </location>
</feature>
<dbReference type="GO" id="GO:0006869">
    <property type="term" value="P:lipid transport"/>
    <property type="evidence" value="ECO:0007669"/>
    <property type="project" value="UniProtKB-KW"/>
</dbReference>
<sequence length="595" mass="65784">MLILSISHLISSIRHYHLSIPDSSLDLVILQSKASVQELYMGRNPPMFTSVRVLPETSDDDHLVLELGMNFLSAEDTSVVLAMQLHKSVGLGMTANMHLTSMHVEGKILVGVKFVRSWPFLGRVRLCFVEPPYFQMTVKPLINHGLDVTEFPGISGWLDKLMDTAFGQTLVEPNMIVINVEKFASTPSENNWFSIEERPPIAYVKLEILEGTDMKPSDINGLADPYVKGRLGPFKFQTQIQRKTLSPKWFEEFKIPITSWEASNELFMEVRDKDPMFDDLLGECTIDLHELRGGQRHDKWISLNNVKKGRIHLAVTVEDVSEDKNVSCLDESLRIADAELPVSTSVDSALDAGELPEEKKVLMDEVEHINIDGQEQPGGIYVHRPGTGVPKTWESRKGRARSPDTQIYQEVDKSKEIPAPKGSGQGGLFNLGSFFRKNSKKGSLNPSLPTTPGSQSVTELDPKLPKTPRPNLKELGEKRTSIKLVVNEEASPPSKVGDADNSTEDVAKVIEKNAGEPGRSLTSTLSRGVSRKRAEDKLSEIPEQIEAHGSESVTEEHTPIEGQPIEIQGHQTTEHGKGDGAEEDALGAKVATQAL</sequence>
<keyword evidence="2" id="KW-0813">Transport</keyword>
<gene>
    <name evidence="9" type="ORF">PVAP13_9NG136400</name>
</gene>
<evidence type="ECO:0000256" key="1">
    <source>
        <dbReference type="ARBA" id="ARBA00004370"/>
    </source>
</evidence>
<dbReference type="PANTHER" id="PTHR47042:SF1">
    <property type="entry name" value="OS01G0242600 PROTEIN"/>
    <property type="match status" value="1"/>
</dbReference>
<dbReference type="EMBL" id="CM029054">
    <property type="protein sequence ID" value="KAG2535747.1"/>
    <property type="molecule type" value="Genomic_DNA"/>
</dbReference>
<dbReference type="SUPFAM" id="SSF49562">
    <property type="entry name" value="C2 domain (Calcium/lipid-binding domain, CaLB)"/>
    <property type="match status" value="1"/>
</dbReference>
<organism evidence="9 10">
    <name type="scientific">Panicum virgatum</name>
    <name type="common">Blackwell switchgrass</name>
    <dbReference type="NCBI Taxonomy" id="38727"/>
    <lineage>
        <taxon>Eukaryota</taxon>
        <taxon>Viridiplantae</taxon>
        <taxon>Streptophyta</taxon>
        <taxon>Embryophyta</taxon>
        <taxon>Tracheophyta</taxon>
        <taxon>Spermatophyta</taxon>
        <taxon>Magnoliopsida</taxon>
        <taxon>Liliopsida</taxon>
        <taxon>Poales</taxon>
        <taxon>Poaceae</taxon>
        <taxon>PACMAD clade</taxon>
        <taxon>Panicoideae</taxon>
        <taxon>Panicodae</taxon>
        <taxon>Paniceae</taxon>
        <taxon>Panicinae</taxon>
        <taxon>Panicum</taxon>
        <taxon>Panicum sect. Hiantes</taxon>
    </lineage>
</organism>
<evidence type="ECO:0000256" key="5">
    <source>
        <dbReference type="ARBA" id="ARBA00023136"/>
    </source>
</evidence>
<feature type="region of interest" description="Disordered" evidence="6">
    <location>
        <begin position="375"/>
        <end position="404"/>
    </location>
</feature>
<evidence type="ECO:0000256" key="4">
    <source>
        <dbReference type="ARBA" id="ARBA00023121"/>
    </source>
</evidence>
<evidence type="ECO:0000256" key="2">
    <source>
        <dbReference type="ARBA" id="ARBA00022448"/>
    </source>
</evidence>
<dbReference type="PROSITE" id="PS51847">
    <property type="entry name" value="SMP"/>
    <property type="match status" value="1"/>
</dbReference>
<evidence type="ECO:0000313" key="9">
    <source>
        <dbReference type="EMBL" id="KAG2535751.1"/>
    </source>
</evidence>
<dbReference type="CDD" id="cd21669">
    <property type="entry name" value="SMP_SF"/>
    <property type="match status" value="1"/>
</dbReference>
<feature type="domain" description="C2" evidence="7">
    <location>
        <begin position="187"/>
        <end position="301"/>
    </location>
</feature>
<feature type="compositionally biased region" description="Polar residues" evidence="6">
    <location>
        <begin position="441"/>
        <end position="458"/>
    </location>
</feature>
<dbReference type="PANTHER" id="PTHR47042">
    <property type="entry name" value="C2 DOMAIN-CONTAINING PROTEIN-LIKE"/>
    <property type="match status" value="1"/>
</dbReference>
<keyword evidence="10" id="KW-1185">Reference proteome</keyword>
<keyword evidence="4" id="KW-0446">Lipid-binding</keyword>
<reference evidence="9" key="1">
    <citation type="submission" date="2020-05" db="EMBL/GenBank/DDBJ databases">
        <title>WGS assembly of Panicum virgatum.</title>
        <authorList>
            <person name="Lovell J.T."/>
            <person name="Jenkins J."/>
            <person name="Shu S."/>
            <person name="Juenger T.E."/>
            <person name="Schmutz J."/>
        </authorList>
    </citation>
    <scope>NUCLEOTIDE SEQUENCE</scope>
    <source>
        <strain evidence="9">AP13</strain>
    </source>
</reference>
<dbReference type="EMBL" id="CM029054">
    <property type="protein sequence ID" value="KAG2535750.1"/>
    <property type="molecule type" value="Genomic_DNA"/>
</dbReference>
<keyword evidence="3" id="KW-0445">Lipid transport</keyword>
<feature type="region of interest" description="Disordered" evidence="6">
    <location>
        <begin position="440"/>
        <end position="595"/>
    </location>
</feature>
<feature type="compositionally biased region" description="Basic and acidic residues" evidence="6">
    <location>
        <begin position="505"/>
        <end position="514"/>
    </location>
</feature>
<dbReference type="GO" id="GO:0016020">
    <property type="term" value="C:membrane"/>
    <property type="evidence" value="ECO:0007669"/>
    <property type="project" value="UniProtKB-SubCell"/>
</dbReference>
<dbReference type="InterPro" id="IPR052847">
    <property type="entry name" value="Ext_Synaptotagmin/KAHRP-like"/>
</dbReference>
<dbReference type="GO" id="GO:0008289">
    <property type="term" value="F:lipid binding"/>
    <property type="evidence" value="ECO:0007669"/>
    <property type="project" value="UniProtKB-KW"/>
</dbReference>
<dbReference type="CDD" id="cd00030">
    <property type="entry name" value="C2"/>
    <property type="match status" value="1"/>
</dbReference>
<dbReference type="InterPro" id="IPR035892">
    <property type="entry name" value="C2_domain_sf"/>
</dbReference>
<proteinExistence type="predicted"/>
<feature type="compositionally biased region" description="Basic and acidic residues" evidence="6">
    <location>
        <begin position="471"/>
        <end position="480"/>
    </location>
</feature>
<evidence type="ECO:0008006" key="11">
    <source>
        <dbReference type="Google" id="ProtNLM"/>
    </source>
</evidence>
<dbReference type="PROSITE" id="PS50004">
    <property type="entry name" value="C2"/>
    <property type="match status" value="1"/>
</dbReference>
<comment type="subcellular location">
    <subcellularLocation>
        <location evidence="1">Membrane</location>
    </subcellularLocation>
</comment>
<evidence type="ECO:0000256" key="6">
    <source>
        <dbReference type="SAM" id="MobiDB-lite"/>
    </source>
</evidence>
<evidence type="ECO:0000313" key="10">
    <source>
        <dbReference type="Proteomes" id="UP000823388"/>
    </source>
</evidence>
<name>A0A8T0MEJ3_PANVG</name>
<accession>A0A8T0MEJ3</accession>
<dbReference type="Gene3D" id="2.60.40.150">
    <property type="entry name" value="C2 domain"/>
    <property type="match status" value="1"/>
</dbReference>
<dbReference type="Pfam" id="PF25669">
    <property type="entry name" value="SMP_MUG190-like"/>
    <property type="match status" value="1"/>
</dbReference>
<dbReference type="SMART" id="SM00239">
    <property type="entry name" value="C2"/>
    <property type="match status" value="1"/>
</dbReference>
<dbReference type="Pfam" id="PF00168">
    <property type="entry name" value="C2"/>
    <property type="match status" value="1"/>
</dbReference>
<dbReference type="AlphaFoldDB" id="A0A8T0MEJ3"/>
<dbReference type="InterPro" id="IPR000008">
    <property type="entry name" value="C2_dom"/>
</dbReference>